<dbReference type="Pfam" id="PF00248">
    <property type="entry name" value="Aldo_ket_red"/>
    <property type="match status" value="1"/>
</dbReference>
<dbReference type="InterPro" id="IPR036812">
    <property type="entry name" value="NAD(P)_OxRdtase_dom_sf"/>
</dbReference>
<dbReference type="HOGENOM" id="CLU_2345540_0_0_11"/>
<dbReference type="Proteomes" id="UP000017984">
    <property type="component" value="Chromosome"/>
</dbReference>
<evidence type="ECO:0000259" key="1">
    <source>
        <dbReference type="Pfam" id="PF00248"/>
    </source>
</evidence>
<dbReference type="Gene3D" id="3.20.20.100">
    <property type="entry name" value="NADP-dependent oxidoreductase domain"/>
    <property type="match status" value="1"/>
</dbReference>
<keyword evidence="3" id="KW-1185">Reference proteome</keyword>
<protein>
    <recommendedName>
        <fullName evidence="1">NADP-dependent oxidoreductase domain-containing protein</fullName>
    </recommendedName>
</protein>
<feature type="domain" description="NADP-dependent oxidoreductase" evidence="1">
    <location>
        <begin position="16"/>
        <end position="94"/>
    </location>
</feature>
<accession>V6JPM5</accession>
<dbReference type="SUPFAM" id="SSF51430">
    <property type="entry name" value="NAD(P)-linked oxidoreductase"/>
    <property type="match status" value="1"/>
</dbReference>
<name>V6JPM5_STRRC</name>
<comment type="caution">
    <text evidence="2">The sequence shown here is derived from an EMBL/GenBank/DDBJ whole genome shotgun (WGS) entry which is preliminary data.</text>
</comment>
<proteinExistence type="predicted"/>
<gene>
    <name evidence="2" type="ORF">M878_43555</name>
</gene>
<dbReference type="EMBL" id="AWQX01000386">
    <property type="protein sequence ID" value="EST18794.1"/>
    <property type="molecule type" value="Genomic_DNA"/>
</dbReference>
<evidence type="ECO:0000313" key="2">
    <source>
        <dbReference type="EMBL" id="EST18794.1"/>
    </source>
</evidence>
<organism evidence="2 3">
    <name type="scientific">Streptomyces roseochromogenus subsp. oscitans DS 12.976</name>
    <dbReference type="NCBI Taxonomy" id="1352936"/>
    <lineage>
        <taxon>Bacteria</taxon>
        <taxon>Bacillati</taxon>
        <taxon>Actinomycetota</taxon>
        <taxon>Actinomycetes</taxon>
        <taxon>Kitasatosporales</taxon>
        <taxon>Streptomycetaceae</taxon>
        <taxon>Streptomyces</taxon>
    </lineage>
</organism>
<dbReference type="PATRIC" id="fig|1352936.5.peg.9025"/>
<dbReference type="AlphaFoldDB" id="V6JPM5"/>
<reference evidence="2 3" key="1">
    <citation type="journal article" date="2014" name="Genome Announc.">
        <title>Draft Genome Sequence of Streptomyces roseochromogenes subsp. oscitans DS 12.976, Producer of the Aminocoumarin Antibiotic Clorobiocin.</title>
        <authorList>
            <person name="Ruckert C."/>
            <person name="Kalinowski J."/>
            <person name="Heide L."/>
            <person name="Apel A.K."/>
        </authorList>
    </citation>
    <scope>NUCLEOTIDE SEQUENCE [LARGE SCALE GENOMIC DNA]</scope>
    <source>
        <strain evidence="2 3">DS 12.976</strain>
    </source>
</reference>
<evidence type="ECO:0000313" key="3">
    <source>
        <dbReference type="Proteomes" id="UP000017984"/>
    </source>
</evidence>
<dbReference type="InterPro" id="IPR023210">
    <property type="entry name" value="NADP_OxRdtase_dom"/>
</dbReference>
<sequence>MLTGKVRRGKVIPAGTRIAESAYQVTEARLDTVEALVAWGMKNGRSLLEIAVGVLAALPGCSSVIAGATKPEQVRANAAAGEWVPAAEELGEILELL</sequence>
<dbReference type="STRING" id="1352936.M878_43555"/>